<proteinExistence type="predicted"/>
<evidence type="ECO:0000313" key="2">
    <source>
        <dbReference type="EMBL" id="EMD39214.1"/>
    </source>
</evidence>
<feature type="non-terminal residue" evidence="2">
    <location>
        <position position="157"/>
    </location>
</feature>
<evidence type="ECO:0000313" key="3">
    <source>
        <dbReference type="Proteomes" id="UP000016930"/>
    </source>
</evidence>
<gene>
    <name evidence="2" type="ORF">CERSUDRAFT_134166</name>
</gene>
<dbReference type="Proteomes" id="UP000016930">
    <property type="component" value="Unassembled WGS sequence"/>
</dbReference>
<dbReference type="EMBL" id="KB445794">
    <property type="protein sequence ID" value="EMD39214.1"/>
    <property type="molecule type" value="Genomic_DNA"/>
</dbReference>
<dbReference type="InterPro" id="IPR018620">
    <property type="entry name" value="Ubiquitin3-bd_protein_But2_C"/>
</dbReference>
<feature type="domain" description="Ubiquitin 3 binding protein But2 C-terminal" evidence="1">
    <location>
        <begin position="21"/>
        <end position="142"/>
    </location>
</feature>
<organism evidence="2 3">
    <name type="scientific">Ceriporiopsis subvermispora (strain B)</name>
    <name type="common">White-rot fungus</name>
    <name type="synonym">Gelatoporia subvermispora</name>
    <dbReference type="NCBI Taxonomy" id="914234"/>
    <lineage>
        <taxon>Eukaryota</taxon>
        <taxon>Fungi</taxon>
        <taxon>Dikarya</taxon>
        <taxon>Basidiomycota</taxon>
        <taxon>Agaricomycotina</taxon>
        <taxon>Agaricomycetes</taxon>
        <taxon>Polyporales</taxon>
        <taxon>Gelatoporiaceae</taxon>
        <taxon>Gelatoporia</taxon>
    </lineage>
</organism>
<dbReference type="Pfam" id="PF09792">
    <property type="entry name" value="But2"/>
    <property type="match status" value="1"/>
</dbReference>
<evidence type="ECO:0000259" key="1">
    <source>
        <dbReference type="Pfam" id="PF09792"/>
    </source>
</evidence>
<name>M2PRH9_CERS8</name>
<reference evidence="2 3" key="1">
    <citation type="journal article" date="2012" name="Proc. Natl. Acad. Sci. U.S.A.">
        <title>Comparative genomics of Ceriporiopsis subvermispora and Phanerochaete chrysosporium provide insight into selective ligninolysis.</title>
        <authorList>
            <person name="Fernandez-Fueyo E."/>
            <person name="Ruiz-Duenas F.J."/>
            <person name="Ferreira P."/>
            <person name="Floudas D."/>
            <person name="Hibbett D.S."/>
            <person name="Canessa P."/>
            <person name="Larrondo L.F."/>
            <person name="James T.Y."/>
            <person name="Seelenfreund D."/>
            <person name="Lobos S."/>
            <person name="Polanco R."/>
            <person name="Tello M."/>
            <person name="Honda Y."/>
            <person name="Watanabe T."/>
            <person name="Watanabe T."/>
            <person name="Ryu J.S."/>
            <person name="Kubicek C.P."/>
            <person name="Schmoll M."/>
            <person name="Gaskell J."/>
            <person name="Hammel K.E."/>
            <person name="St John F.J."/>
            <person name="Vanden Wymelenberg A."/>
            <person name="Sabat G."/>
            <person name="Splinter BonDurant S."/>
            <person name="Syed K."/>
            <person name="Yadav J.S."/>
            <person name="Doddapaneni H."/>
            <person name="Subramanian V."/>
            <person name="Lavin J.L."/>
            <person name="Oguiza J.A."/>
            <person name="Perez G."/>
            <person name="Pisabarro A.G."/>
            <person name="Ramirez L."/>
            <person name="Santoyo F."/>
            <person name="Master E."/>
            <person name="Coutinho P.M."/>
            <person name="Henrissat B."/>
            <person name="Lombard V."/>
            <person name="Magnuson J.K."/>
            <person name="Kuees U."/>
            <person name="Hori C."/>
            <person name="Igarashi K."/>
            <person name="Samejima M."/>
            <person name="Held B.W."/>
            <person name="Barry K.W."/>
            <person name="LaButti K.M."/>
            <person name="Lapidus A."/>
            <person name="Lindquist E.A."/>
            <person name="Lucas S.M."/>
            <person name="Riley R."/>
            <person name="Salamov A.A."/>
            <person name="Hoffmeister D."/>
            <person name="Schwenk D."/>
            <person name="Hadar Y."/>
            <person name="Yarden O."/>
            <person name="de Vries R.P."/>
            <person name="Wiebenga A."/>
            <person name="Stenlid J."/>
            <person name="Eastwood D."/>
            <person name="Grigoriev I.V."/>
            <person name="Berka R.M."/>
            <person name="Blanchette R.A."/>
            <person name="Kersten P."/>
            <person name="Martinez A.T."/>
            <person name="Vicuna R."/>
            <person name="Cullen D."/>
        </authorList>
    </citation>
    <scope>NUCLEOTIDE SEQUENCE [LARGE SCALE GENOMIC DNA]</scope>
    <source>
        <strain evidence="2 3">B</strain>
    </source>
</reference>
<sequence length="157" mass="18305">MSEETKEWYSFEGTVYPDDRHIIVSREVSTIMQFRHMDFKMEHCILKIALPQETETFNPMLKLHESSKVDVWMLDARGELSPRDSKTWKRAPDRRTRLTTLSFSGGENVTSQEFWCTSGEFTTVELACALTEQECEVDFWQNARVVPRAGVYIIQNS</sequence>
<dbReference type="AlphaFoldDB" id="M2PRH9"/>
<keyword evidence="3" id="KW-1185">Reference proteome</keyword>
<dbReference type="OrthoDB" id="3350619at2759"/>
<dbReference type="HOGENOM" id="CLU_055652_1_0_1"/>
<protein>
    <recommendedName>
        <fullName evidence="1">Ubiquitin 3 binding protein But2 C-terminal domain-containing protein</fullName>
    </recommendedName>
</protein>
<accession>M2PRH9</accession>
<dbReference type="STRING" id="914234.M2PRH9"/>